<accession>A0A8T0I0K0</accession>
<sequence>MAESESDEAAEWGVLLYYKFVPIADPAQTSRYFQTLCAALSLQGRLRVAPDGVNVTVTGTLRALHTHIAALHAHPRFAFPPIDFKLSAAPPLALVPPHLAEATGFAALSVRLVPHLITLAPDPPPISAAGPLVSPGEFHDLLQQPHPSCVLIDARNVYETRIGKFCPPPHVEFLDPLLRQYSDLPGWLDAHQEQLRNKRVLMYCTGGVRCELASSYLRSKGKDFEDVVQLSGGIHRYMEAFADGGYFKGKNFVFDHRLAVASSNEEVVGRCLLCNAPFDDYSARNRCSTCRLLVLICKSCQGAGDSSVSSVKYVCELCELNQKGSRQPQQLGGVCESIDDVPTTKHVALAADTETPILHEGRMLKPKLRLLCLHGFRQNASSFKGRLGSLKKKLKHVAEFVFVDAPHKLPFIQQERCEMGTAVQSRCEERRSLLNETSCRTPTWKYAWLVSPRDAYANESEDSERGEEPSSTWRATKTPFDAWQYETQTEGWDTSWEYLQKVFQDLGPFDGVLGFSQGASVAAALCQLRKTSPSDAGVNFKFAVLCSGYPPPLPFFAKGMASEAGIPCPSLHIYGGQDRQIHDHTSEQLSNMFQSEERTIVKHECGHIIPTQPAYIEQYVQFLSRFL</sequence>
<dbReference type="SUPFAM" id="SSF57903">
    <property type="entry name" value="FYVE/PHD zinc finger"/>
    <property type="match status" value="1"/>
</dbReference>
<dbReference type="Pfam" id="PF03959">
    <property type="entry name" value="FSH1"/>
    <property type="match status" value="1"/>
</dbReference>
<comment type="caution">
    <text evidence="4">The sequence shown here is derived from an EMBL/GenBank/DDBJ whole genome shotgun (WGS) entry which is preliminary data.</text>
</comment>
<dbReference type="GO" id="GO:0008270">
    <property type="term" value="F:zinc ion binding"/>
    <property type="evidence" value="ECO:0007669"/>
    <property type="project" value="UniProtKB-KW"/>
</dbReference>
<dbReference type="Gene3D" id="3.30.70.100">
    <property type="match status" value="1"/>
</dbReference>
<dbReference type="SUPFAM" id="SSF52821">
    <property type="entry name" value="Rhodanese/Cell cycle control phosphatase"/>
    <property type="match status" value="1"/>
</dbReference>
<dbReference type="PANTHER" id="PTHR43268:SF6">
    <property type="entry name" value="THIOSULFATE SULFURTRANSFERASE_RHODANESE-LIKE DOMAIN-CONTAINING PROTEIN 2"/>
    <property type="match status" value="1"/>
</dbReference>
<keyword evidence="2" id="KW-0862">Zinc</keyword>
<dbReference type="FunFam" id="3.40.50.1820:FF:000073">
    <property type="entry name" value="esterase OVCA2 isoform X6"/>
    <property type="match status" value="1"/>
</dbReference>
<dbReference type="EMBL" id="CM026425">
    <property type="protein sequence ID" value="KAG0576547.1"/>
    <property type="molecule type" value="Genomic_DNA"/>
</dbReference>
<protein>
    <recommendedName>
        <fullName evidence="3">Rhodanese domain-containing protein</fullName>
    </recommendedName>
</protein>
<proteinExistence type="predicted"/>
<dbReference type="InterPro" id="IPR020936">
    <property type="entry name" value="TrhO"/>
</dbReference>
<dbReference type="PANTHER" id="PTHR43268">
    <property type="entry name" value="THIOSULFATE SULFURTRANSFERASE/RHODANESE-LIKE DOMAIN-CONTAINING PROTEIN 2"/>
    <property type="match status" value="1"/>
</dbReference>
<keyword evidence="1" id="KW-0479">Metal-binding</keyword>
<feature type="domain" description="Rhodanese" evidence="3">
    <location>
        <begin position="145"/>
        <end position="246"/>
    </location>
</feature>
<dbReference type="InterPro" id="IPR022111">
    <property type="entry name" value="Rhodanese_C"/>
</dbReference>
<dbReference type="InterPro" id="IPR011011">
    <property type="entry name" value="Znf_FYVE_PHD"/>
</dbReference>
<dbReference type="InterPro" id="IPR001763">
    <property type="entry name" value="Rhodanese-like_dom"/>
</dbReference>
<dbReference type="InterPro" id="IPR036873">
    <property type="entry name" value="Rhodanese-like_dom_sf"/>
</dbReference>
<dbReference type="SMART" id="SM00450">
    <property type="entry name" value="RHOD"/>
    <property type="match status" value="1"/>
</dbReference>
<dbReference type="PROSITE" id="PS50206">
    <property type="entry name" value="RHODANESE_3"/>
    <property type="match status" value="1"/>
</dbReference>
<evidence type="ECO:0000313" key="4">
    <source>
        <dbReference type="EMBL" id="KAG0576547.1"/>
    </source>
</evidence>
<evidence type="ECO:0000256" key="1">
    <source>
        <dbReference type="ARBA" id="ARBA00022771"/>
    </source>
</evidence>
<dbReference type="InterPro" id="IPR005645">
    <property type="entry name" value="FSH-like_dom"/>
</dbReference>
<gene>
    <name evidence="4" type="ORF">KC19_5G088800</name>
</gene>
<dbReference type="InterPro" id="IPR029058">
    <property type="entry name" value="AB_hydrolase_fold"/>
</dbReference>
<dbReference type="Gene3D" id="3.40.50.1820">
    <property type="entry name" value="alpha/beta hydrolase"/>
    <property type="match status" value="1"/>
</dbReference>
<dbReference type="Proteomes" id="UP000822688">
    <property type="component" value="Chromosome 5"/>
</dbReference>
<dbReference type="InterPro" id="IPR040503">
    <property type="entry name" value="TRHO_N"/>
</dbReference>
<evidence type="ECO:0000313" key="5">
    <source>
        <dbReference type="Proteomes" id="UP000822688"/>
    </source>
</evidence>
<dbReference type="Pfam" id="PF17773">
    <property type="entry name" value="UPF0176_N"/>
    <property type="match status" value="1"/>
</dbReference>
<keyword evidence="5" id="KW-1185">Reference proteome</keyword>
<name>A0A8T0I0K0_CERPU</name>
<evidence type="ECO:0000259" key="3">
    <source>
        <dbReference type="PROSITE" id="PS50206"/>
    </source>
</evidence>
<keyword evidence="1" id="KW-0863">Zinc-finger</keyword>
<organism evidence="4 5">
    <name type="scientific">Ceratodon purpureus</name>
    <name type="common">Fire moss</name>
    <name type="synonym">Dicranum purpureum</name>
    <dbReference type="NCBI Taxonomy" id="3225"/>
    <lineage>
        <taxon>Eukaryota</taxon>
        <taxon>Viridiplantae</taxon>
        <taxon>Streptophyta</taxon>
        <taxon>Embryophyta</taxon>
        <taxon>Bryophyta</taxon>
        <taxon>Bryophytina</taxon>
        <taxon>Bryopsida</taxon>
        <taxon>Dicranidae</taxon>
        <taxon>Pseudoditrichales</taxon>
        <taxon>Ditrichaceae</taxon>
        <taxon>Ceratodon</taxon>
    </lineage>
</organism>
<dbReference type="Pfam" id="PF12368">
    <property type="entry name" value="Rhodanese_C"/>
    <property type="match status" value="1"/>
</dbReference>
<dbReference type="AlphaFoldDB" id="A0A8T0I0K0"/>
<reference evidence="4" key="1">
    <citation type="submission" date="2020-06" db="EMBL/GenBank/DDBJ databases">
        <title>WGS assembly of Ceratodon purpureus strain R40.</title>
        <authorList>
            <person name="Carey S.B."/>
            <person name="Jenkins J."/>
            <person name="Shu S."/>
            <person name="Lovell J.T."/>
            <person name="Sreedasyam A."/>
            <person name="Maumus F."/>
            <person name="Tiley G.P."/>
            <person name="Fernandez-Pozo N."/>
            <person name="Barry K."/>
            <person name="Chen C."/>
            <person name="Wang M."/>
            <person name="Lipzen A."/>
            <person name="Daum C."/>
            <person name="Saski C.A."/>
            <person name="Payton A.C."/>
            <person name="Mcbreen J.C."/>
            <person name="Conrad R.E."/>
            <person name="Kollar L.M."/>
            <person name="Olsson S."/>
            <person name="Huttunen S."/>
            <person name="Landis J.B."/>
            <person name="Wickett N.J."/>
            <person name="Johnson M.G."/>
            <person name="Rensing S.A."/>
            <person name="Grimwood J."/>
            <person name="Schmutz J."/>
            <person name="Mcdaniel S.F."/>
        </authorList>
    </citation>
    <scope>NUCLEOTIDE SEQUENCE</scope>
    <source>
        <strain evidence="4">R40</strain>
    </source>
</reference>
<dbReference type="SUPFAM" id="SSF53474">
    <property type="entry name" value="alpha/beta-Hydrolases"/>
    <property type="match status" value="1"/>
</dbReference>
<dbReference type="Gene3D" id="3.40.250.10">
    <property type="entry name" value="Rhodanese-like domain"/>
    <property type="match status" value="1"/>
</dbReference>
<evidence type="ECO:0000256" key="2">
    <source>
        <dbReference type="ARBA" id="ARBA00022833"/>
    </source>
</evidence>